<evidence type="ECO:0000256" key="1">
    <source>
        <dbReference type="ARBA" id="ARBA00010800"/>
    </source>
</evidence>
<sequence length="108" mass="12579">MTIYYYLDVDFIIENNKVEVDIYKLKQIITSCVRKLFGEAGVGNQVDILKYEASTGQIILRCFRDFYVKLRSSLSFGSEFDDIHYSFYVKKASASILTLLSNNKLYKF</sequence>
<name>E0W066_PEDHC</name>
<protein>
    <submittedName>
        <fullName evidence="3 4">Ribonuclease P protein subunit p14, putative</fullName>
    </submittedName>
</protein>
<dbReference type="RefSeq" id="XP_002431760.1">
    <property type="nucleotide sequence ID" value="XM_002431715.1"/>
</dbReference>
<evidence type="ECO:0000256" key="2">
    <source>
        <dbReference type="ARBA" id="ARBA00022694"/>
    </source>
</evidence>
<organism>
    <name type="scientific">Pediculus humanus subsp. corporis</name>
    <name type="common">Body louse</name>
    <dbReference type="NCBI Taxonomy" id="121224"/>
    <lineage>
        <taxon>Eukaryota</taxon>
        <taxon>Metazoa</taxon>
        <taxon>Ecdysozoa</taxon>
        <taxon>Arthropoda</taxon>
        <taxon>Hexapoda</taxon>
        <taxon>Insecta</taxon>
        <taxon>Pterygota</taxon>
        <taxon>Neoptera</taxon>
        <taxon>Paraneoptera</taxon>
        <taxon>Psocodea</taxon>
        <taxon>Troctomorpha</taxon>
        <taxon>Phthiraptera</taxon>
        <taxon>Anoplura</taxon>
        <taxon>Pediculidae</taxon>
        <taxon>Pediculus</taxon>
    </lineage>
</organism>
<proteinExistence type="inferred from homology"/>
<dbReference type="GO" id="GO:0030681">
    <property type="term" value="C:multimeric ribonuclease P complex"/>
    <property type="evidence" value="ECO:0007669"/>
    <property type="project" value="TreeGrafter"/>
</dbReference>
<dbReference type="eggNOG" id="ENOG502S10S">
    <property type="taxonomic scope" value="Eukaryota"/>
</dbReference>
<dbReference type="HOGENOM" id="CLU_2200082_0_0_1"/>
<dbReference type="GO" id="GO:0001682">
    <property type="term" value="P:tRNA 5'-leader removal"/>
    <property type="evidence" value="ECO:0007669"/>
    <property type="project" value="InterPro"/>
</dbReference>
<dbReference type="AlphaFoldDB" id="E0W066"/>
<evidence type="ECO:0000313" key="4">
    <source>
        <dbReference type="EnsemblMetazoa" id="PHUM546530-PA"/>
    </source>
</evidence>
<dbReference type="SUPFAM" id="SSF160350">
    <property type="entry name" value="Rnp2-like"/>
    <property type="match status" value="1"/>
</dbReference>
<dbReference type="Proteomes" id="UP000009046">
    <property type="component" value="Unassembled WGS sequence"/>
</dbReference>
<gene>
    <name evidence="4" type="primary">8240370</name>
    <name evidence="3" type="ORF">Phum_PHUM546530</name>
</gene>
<dbReference type="Pfam" id="PF01900">
    <property type="entry name" value="RNase_P_Rpp14"/>
    <property type="match status" value="1"/>
</dbReference>
<dbReference type="CTD" id="8240370"/>
<dbReference type="InParanoid" id="E0W066"/>
<dbReference type="KEGG" id="phu:Phum_PHUM546530"/>
<dbReference type="InterPro" id="IPR038085">
    <property type="entry name" value="Rnp2-like_sf"/>
</dbReference>
<dbReference type="Gene3D" id="3.30.70.3250">
    <property type="entry name" value="Ribonuclease P, Pop5 subunit"/>
    <property type="match status" value="1"/>
</dbReference>
<dbReference type="GO" id="GO:0005730">
    <property type="term" value="C:nucleolus"/>
    <property type="evidence" value="ECO:0007669"/>
    <property type="project" value="TreeGrafter"/>
</dbReference>
<evidence type="ECO:0000313" key="3">
    <source>
        <dbReference type="EMBL" id="EEB19022.1"/>
    </source>
</evidence>
<dbReference type="GeneID" id="8240370"/>
<dbReference type="EMBL" id="AAZO01006644">
    <property type="status" value="NOT_ANNOTATED_CDS"/>
    <property type="molecule type" value="Genomic_DNA"/>
</dbReference>
<dbReference type="PANTHER" id="PTHR15441">
    <property type="entry name" value="RIBONUCLEASE P PROTEIN SUBUNIT P14"/>
    <property type="match status" value="1"/>
</dbReference>
<accession>E0W066</accession>
<reference evidence="4" key="3">
    <citation type="submission" date="2020-05" db="UniProtKB">
        <authorList>
            <consortium name="EnsemblMetazoa"/>
        </authorList>
    </citation>
    <scope>IDENTIFICATION</scope>
    <source>
        <strain evidence="4">USDA</strain>
    </source>
</reference>
<keyword evidence="5" id="KW-1185">Reference proteome</keyword>
<dbReference type="VEuPathDB" id="VectorBase:PHUM546530"/>
<dbReference type="OrthoDB" id="7481291at2759"/>
<dbReference type="PANTHER" id="PTHR15441:SF1">
    <property type="entry name" value="RIBONUCLEASE P PROTEIN SUBUNIT P14"/>
    <property type="match status" value="1"/>
</dbReference>
<keyword evidence="2" id="KW-0819">tRNA processing</keyword>
<dbReference type="STRING" id="121224.E0W066"/>
<evidence type="ECO:0000313" key="5">
    <source>
        <dbReference type="Proteomes" id="UP000009046"/>
    </source>
</evidence>
<dbReference type="EMBL" id="DS235857">
    <property type="protein sequence ID" value="EEB19022.1"/>
    <property type="molecule type" value="Genomic_DNA"/>
</dbReference>
<reference evidence="3" key="2">
    <citation type="submission" date="2007-04" db="EMBL/GenBank/DDBJ databases">
        <title>The genome of the human body louse.</title>
        <authorList>
            <consortium name="The Human Body Louse Genome Consortium"/>
            <person name="Kirkness E."/>
            <person name="Walenz B."/>
            <person name="Hass B."/>
            <person name="Bruggner R."/>
            <person name="Strausberg R."/>
        </authorList>
    </citation>
    <scope>NUCLEOTIDE SEQUENCE</scope>
    <source>
        <strain evidence="3">USDA</strain>
    </source>
</reference>
<dbReference type="GO" id="GO:0033204">
    <property type="term" value="F:ribonuclease P RNA binding"/>
    <property type="evidence" value="ECO:0007669"/>
    <property type="project" value="TreeGrafter"/>
</dbReference>
<dbReference type="OMA" id="NIFRYVI"/>
<dbReference type="InterPro" id="IPR002759">
    <property type="entry name" value="Pop5/Rpp14/Rnp2-like"/>
</dbReference>
<reference evidence="3" key="1">
    <citation type="submission" date="2007-04" db="EMBL/GenBank/DDBJ databases">
        <title>Annotation of Pediculus humanus corporis strain USDA.</title>
        <authorList>
            <person name="Kirkness E."/>
            <person name="Hannick L."/>
            <person name="Hass B."/>
            <person name="Bruggner R."/>
            <person name="Lawson D."/>
            <person name="Bidwell S."/>
            <person name="Joardar V."/>
            <person name="Caler E."/>
            <person name="Walenz B."/>
            <person name="Inman J."/>
            <person name="Schobel S."/>
            <person name="Galinsky K."/>
            <person name="Amedeo P."/>
            <person name="Strausberg R."/>
        </authorList>
    </citation>
    <scope>NUCLEOTIDE SEQUENCE</scope>
    <source>
        <strain evidence="3">USDA</strain>
    </source>
</reference>
<comment type="similarity">
    <text evidence="1">Belongs to the eukaryotic/archaeal RNase P protein component 2 family.</text>
</comment>
<dbReference type="EnsemblMetazoa" id="PHUM546530-RA">
    <property type="protein sequence ID" value="PHUM546530-PA"/>
    <property type="gene ID" value="PHUM546530"/>
</dbReference>